<dbReference type="Pfam" id="PF00067">
    <property type="entry name" value="p450"/>
    <property type="match status" value="1"/>
</dbReference>
<keyword evidence="6" id="KW-0408">Iron</keyword>
<dbReference type="InterPro" id="IPR036396">
    <property type="entry name" value="Cyt_P450_sf"/>
</dbReference>
<dbReference type="SUPFAM" id="SSF48264">
    <property type="entry name" value="Cytochrome P450"/>
    <property type="match status" value="1"/>
</dbReference>
<protein>
    <recommendedName>
        <fullName evidence="10">Cytochrome P450</fullName>
    </recommendedName>
</protein>
<dbReference type="InterPro" id="IPR050121">
    <property type="entry name" value="Cytochrome_P450_monoxygenase"/>
</dbReference>
<dbReference type="Gene3D" id="1.10.630.10">
    <property type="entry name" value="Cytochrome P450"/>
    <property type="match status" value="1"/>
</dbReference>
<keyword evidence="9" id="KW-1185">Reference proteome</keyword>
<organism evidence="8 9">
    <name type="scientific">Piloderma croceum (strain F 1598)</name>
    <dbReference type="NCBI Taxonomy" id="765440"/>
    <lineage>
        <taxon>Eukaryota</taxon>
        <taxon>Fungi</taxon>
        <taxon>Dikarya</taxon>
        <taxon>Basidiomycota</taxon>
        <taxon>Agaricomycotina</taxon>
        <taxon>Agaricomycetes</taxon>
        <taxon>Agaricomycetidae</taxon>
        <taxon>Atheliales</taxon>
        <taxon>Atheliaceae</taxon>
        <taxon>Piloderma</taxon>
    </lineage>
</organism>
<evidence type="ECO:0000256" key="2">
    <source>
        <dbReference type="ARBA" id="ARBA00005179"/>
    </source>
</evidence>
<dbReference type="InParanoid" id="A0A0C3F5H5"/>
<accession>A0A0C3F5H5</accession>
<dbReference type="GO" id="GO:0004497">
    <property type="term" value="F:monooxygenase activity"/>
    <property type="evidence" value="ECO:0007669"/>
    <property type="project" value="UniProtKB-KW"/>
</dbReference>
<evidence type="ECO:0000256" key="4">
    <source>
        <dbReference type="ARBA" id="ARBA00022723"/>
    </source>
</evidence>
<keyword evidence="5" id="KW-0560">Oxidoreductase</keyword>
<reference evidence="9" key="2">
    <citation type="submission" date="2015-01" db="EMBL/GenBank/DDBJ databases">
        <title>Evolutionary Origins and Diversification of the Mycorrhizal Mutualists.</title>
        <authorList>
            <consortium name="DOE Joint Genome Institute"/>
            <consortium name="Mycorrhizal Genomics Consortium"/>
            <person name="Kohler A."/>
            <person name="Kuo A."/>
            <person name="Nagy L.G."/>
            <person name="Floudas D."/>
            <person name="Copeland A."/>
            <person name="Barry K.W."/>
            <person name="Cichocki N."/>
            <person name="Veneault-Fourrey C."/>
            <person name="LaButti K."/>
            <person name="Lindquist E.A."/>
            <person name="Lipzen A."/>
            <person name="Lundell T."/>
            <person name="Morin E."/>
            <person name="Murat C."/>
            <person name="Riley R."/>
            <person name="Ohm R."/>
            <person name="Sun H."/>
            <person name="Tunlid A."/>
            <person name="Henrissat B."/>
            <person name="Grigoriev I.V."/>
            <person name="Hibbett D.S."/>
            <person name="Martin F."/>
        </authorList>
    </citation>
    <scope>NUCLEOTIDE SEQUENCE [LARGE SCALE GENOMIC DNA]</scope>
    <source>
        <strain evidence="9">F 1598</strain>
    </source>
</reference>
<evidence type="ECO:0000256" key="6">
    <source>
        <dbReference type="ARBA" id="ARBA00023004"/>
    </source>
</evidence>
<keyword evidence="7" id="KW-0503">Monooxygenase</keyword>
<comment type="pathway">
    <text evidence="2">Secondary metabolite biosynthesis.</text>
</comment>
<comment type="similarity">
    <text evidence="3">Belongs to the cytochrome P450 family.</text>
</comment>
<evidence type="ECO:0000256" key="7">
    <source>
        <dbReference type="ARBA" id="ARBA00023033"/>
    </source>
</evidence>
<proteinExistence type="inferred from homology"/>
<dbReference type="AlphaFoldDB" id="A0A0C3F5H5"/>
<dbReference type="STRING" id="765440.A0A0C3F5H5"/>
<evidence type="ECO:0000256" key="1">
    <source>
        <dbReference type="ARBA" id="ARBA00001971"/>
    </source>
</evidence>
<evidence type="ECO:0000313" key="8">
    <source>
        <dbReference type="EMBL" id="KIM75269.1"/>
    </source>
</evidence>
<dbReference type="OrthoDB" id="6692864at2759"/>
<gene>
    <name evidence="8" type="ORF">PILCRDRAFT_679651</name>
</gene>
<evidence type="ECO:0008006" key="10">
    <source>
        <dbReference type="Google" id="ProtNLM"/>
    </source>
</evidence>
<evidence type="ECO:0000256" key="3">
    <source>
        <dbReference type="ARBA" id="ARBA00010617"/>
    </source>
</evidence>
<dbReference type="GO" id="GO:0016705">
    <property type="term" value="F:oxidoreductase activity, acting on paired donors, with incorporation or reduction of molecular oxygen"/>
    <property type="evidence" value="ECO:0007669"/>
    <property type="project" value="InterPro"/>
</dbReference>
<dbReference type="Proteomes" id="UP000054166">
    <property type="component" value="Unassembled WGS sequence"/>
</dbReference>
<dbReference type="EMBL" id="KN833048">
    <property type="protein sequence ID" value="KIM75269.1"/>
    <property type="molecule type" value="Genomic_DNA"/>
</dbReference>
<comment type="cofactor">
    <cofactor evidence="1">
        <name>heme</name>
        <dbReference type="ChEBI" id="CHEBI:30413"/>
    </cofactor>
</comment>
<dbReference type="GO" id="GO:0005506">
    <property type="term" value="F:iron ion binding"/>
    <property type="evidence" value="ECO:0007669"/>
    <property type="project" value="InterPro"/>
</dbReference>
<dbReference type="PANTHER" id="PTHR24305">
    <property type="entry name" value="CYTOCHROME P450"/>
    <property type="match status" value="1"/>
</dbReference>
<evidence type="ECO:0000256" key="5">
    <source>
        <dbReference type="ARBA" id="ARBA00023002"/>
    </source>
</evidence>
<name>A0A0C3F5H5_PILCF</name>
<dbReference type="GO" id="GO:0020037">
    <property type="term" value="F:heme binding"/>
    <property type="evidence" value="ECO:0007669"/>
    <property type="project" value="InterPro"/>
</dbReference>
<keyword evidence="4" id="KW-0479">Metal-binding</keyword>
<dbReference type="HOGENOM" id="CLU_2050514_0_0_1"/>
<reference evidence="8 9" key="1">
    <citation type="submission" date="2014-04" db="EMBL/GenBank/DDBJ databases">
        <authorList>
            <consortium name="DOE Joint Genome Institute"/>
            <person name="Kuo A."/>
            <person name="Tarkka M."/>
            <person name="Buscot F."/>
            <person name="Kohler A."/>
            <person name="Nagy L.G."/>
            <person name="Floudas D."/>
            <person name="Copeland A."/>
            <person name="Barry K.W."/>
            <person name="Cichocki N."/>
            <person name="Veneault-Fourrey C."/>
            <person name="LaButti K."/>
            <person name="Lindquist E.A."/>
            <person name="Lipzen A."/>
            <person name="Lundell T."/>
            <person name="Morin E."/>
            <person name="Murat C."/>
            <person name="Sun H."/>
            <person name="Tunlid A."/>
            <person name="Henrissat B."/>
            <person name="Grigoriev I.V."/>
            <person name="Hibbett D.S."/>
            <person name="Martin F."/>
            <person name="Nordberg H.P."/>
            <person name="Cantor M.N."/>
            <person name="Hua S.X."/>
        </authorList>
    </citation>
    <scope>NUCLEOTIDE SEQUENCE [LARGE SCALE GENOMIC DNA]</scope>
    <source>
        <strain evidence="8 9">F 1598</strain>
    </source>
</reference>
<evidence type="ECO:0000313" key="9">
    <source>
        <dbReference type="Proteomes" id="UP000054166"/>
    </source>
</evidence>
<dbReference type="PANTHER" id="PTHR24305:SF187">
    <property type="entry name" value="P450, PUTATIVE (EUROFUNG)-RELATED"/>
    <property type="match status" value="1"/>
</dbReference>
<dbReference type="InterPro" id="IPR001128">
    <property type="entry name" value="Cyt_P450"/>
</dbReference>
<sequence>MLNYSSFIPEGKQVINHTYSLQRNPRYFSPCPDSFWPDRWLPEQDRHKIPSDERFILDLIAFNSFSYGPANCVGKNLALLEMRAITCFIVQKFKFKAKEGFRLEVYPKCIIMPSCVISCT</sequence>